<dbReference type="AlphaFoldDB" id="A0A916ZC84"/>
<dbReference type="EMBL" id="BMHP01000004">
    <property type="protein sequence ID" value="GGD87515.1"/>
    <property type="molecule type" value="Genomic_DNA"/>
</dbReference>
<keyword evidence="1" id="KW-1133">Transmembrane helix</keyword>
<proteinExistence type="predicted"/>
<keyword evidence="1" id="KW-0812">Transmembrane</keyword>
<keyword evidence="3" id="KW-1185">Reference proteome</keyword>
<feature type="transmembrane region" description="Helical" evidence="1">
    <location>
        <begin position="70"/>
        <end position="90"/>
    </location>
</feature>
<dbReference type="InterPro" id="IPR019277">
    <property type="entry name" value="DUF2304"/>
</dbReference>
<sequence>MITLKLQILLFSGSIVCFFVLVNLIRKYRLELKYSMLWLFIMLVVLILSVFPNAFVLISNVMGIEMPVNALFLLVSFILILIMFSLTATVSRSTIKIKEMSQEIGLLKYQIEQLESKNNDFVR</sequence>
<protein>
    <recommendedName>
        <fullName evidence="4">DUF2304 domain-containing protein</fullName>
    </recommendedName>
</protein>
<evidence type="ECO:0000313" key="2">
    <source>
        <dbReference type="EMBL" id="GGD87515.1"/>
    </source>
</evidence>
<dbReference type="Pfam" id="PF10066">
    <property type="entry name" value="DUF2304"/>
    <property type="match status" value="1"/>
</dbReference>
<reference evidence="2" key="2">
    <citation type="submission" date="2020-09" db="EMBL/GenBank/DDBJ databases">
        <authorList>
            <person name="Sun Q."/>
            <person name="Zhou Y."/>
        </authorList>
    </citation>
    <scope>NUCLEOTIDE SEQUENCE</scope>
    <source>
        <strain evidence="2">CGMCC 1.15178</strain>
    </source>
</reference>
<keyword evidence="1" id="KW-0472">Membrane</keyword>
<feature type="transmembrane region" description="Helical" evidence="1">
    <location>
        <begin position="6"/>
        <end position="25"/>
    </location>
</feature>
<gene>
    <name evidence="2" type="ORF">GCM10010911_52440</name>
</gene>
<accession>A0A916ZC84</accession>
<reference evidence="2" key="1">
    <citation type="journal article" date="2014" name="Int. J. Syst. Evol. Microbiol.">
        <title>Complete genome sequence of Corynebacterium casei LMG S-19264T (=DSM 44701T), isolated from a smear-ripened cheese.</title>
        <authorList>
            <consortium name="US DOE Joint Genome Institute (JGI-PGF)"/>
            <person name="Walter F."/>
            <person name="Albersmeier A."/>
            <person name="Kalinowski J."/>
            <person name="Ruckert C."/>
        </authorList>
    </citation>
    <scope>NUCLEOTIDE SEQUENCE</scope>
    <source>
        <strain evidence="2">CGMCC 1.15178</strain>
    </source>
</reference>
<evidence type="ECO:0008006" key="4">
    <source>
        <dbReference type="Google" id="ProtNLM"/>
    </source>
</evidence>
<name>A0A916ZC84_9BACL</name>
<comment type="caution">
    <text evidence="2">The sequence shown here is derived from an EMBL/GenBank/DDBJ whole genome shotgun (WGS) entry which is preliminary data.</text>
</comment>
<dbReference type="RefSeq" id="WP_188996639.1">
    <property type="nucleotide sequence ID" value="NZ_BMHP01000004.1"/>
</dbReference>
<feature type="transmembrane region" description="Helical" evidence="1">
    <location>
        <begin position="37"/>
        <end position="58"/>
    </location>
</feature>
<organism evidence="2 3">
    <name type="scientific">Paenibacillus nasutitermitis</name>
    <dbReference type="NCBI Taxonomy" id="1652958"/>
    <lineage>
        <taxon>Bacteria</taxon>
        <taxon>Bacillati</taxon>
        <taxon>Bacillota</taxon>
        <taxon>Bacilli</taxon>
        <taxon>Bacillales</taxon>
        <taxon>Paenibacillaceae</taxon>
        <taxon>Paenibacillus</taxon>
    </lineage>
</organism>
<evidence type="ECO:0000313" key="3">
    <source>
        <dbReference type="Proteomes" id="UP000612456"/>
    </source>
</evidence>
<evidence type="ECO:0000256" key="1">
    <source>
        <dbReference type="SAM" id="Phobius"/>
    </source>
</evidence>
<dbReference type="Proteomes" id="UP000612456">
    <property type="component" value="Unassembled WGS sequence"/>
</dbReference>